<accession>A0AAV0BG19</accession>
<keyword evidence="1" id="KW-0732">Signal</keyword>
<dbReference type="Proteomes" id="UP001153365">
    <property type="component" value="Unassembled WGS sequence"/>
</dbReference>
<protein>
    <submittedName>
        <fullName evidence="2">Uncharacterized protein</fullName>
    </submittedName>
</protein>
<gene>
    <name evidence="2" type="ORF">PPACK8108_LOCUS19260</name>
</gene>
<evidence type="ECO:0000256" key="1">
    <source>
        <dbReference type="SAM" id="SignalP"/>
    </source>
</evidence>
<feature type="chain" id="PRO_5043617228" evidence="1">
    <location>
        <begin position="30"/>
        <end position="154"/>
    </location>
</feature>
<sequence length="154" mass="17312">MTLHYFTSLKLLIFCLSLTLVFITEPTSARKGKKLFRRVNYKVNGLGLLSSEDQSEIASLELFDPSREYNSFKLARRHSDEEILRRKPNGERRAGGTLRLKPPLPAKVELSSRKLLSNAGGVSSNLESSLSLWNQKHKNPFGGREVVHSSSLTL</sequence>
<dbReference type="AlphaFoldDB" id="A0AAV0BG19"/>
<dbReference type="EMBL" id="CALTRL010005689">
    <property type="protein sequence ID" value="CAH7684832.1"/>
    <property type="molecule type" value="Genomic_DNA"/>
</dbReference>
<proteinExistence type="predicted"/>
<evidence type="ECO:0000313" key="2">
    <source>
        <dbReference type="EMBL" id="CAH7684832.1"/>
    </source>
</evidence>
<feature type="signal peptide" evidence="1">
    <location>
        <begin position="1"/>
        <end position="29"/>
    </location>
</feature>
<name>A0AAV0BG19_PHAPC</name>
<organism evidence="2 3">
    <name type="scientific">Phakopsora pachyrhizi</name>
    <name type="common">Asian soybean rust disease fungus</name>
    <dbReference type="NCBI Taxonomy" id="170000"/>
    <lineage>
        <taxon>Eukaryota</taxon>
        <taxon>Fungi</taxon>
        <taxon>Dikarya</taxon>
        <taxon>Basidiomycota</taxon>
        <taxon>Pucciniomycotina</taxon>
        <taxon>Pucciniomycetes</taxon>
        <taxon>Pucciniales</taxon>
        <taxon>Phakopsoraceae</taxon>
        <taxon>Phakopsora</taxon>
    </lineage>
</organism>
<reference evidence="2" key="1">
    <citation type="submission" date="2022-06" db="EMBL/GenBank/DDBJ databases">
        <authorList>
            <consortium name="SYNGENTA / RWTH Aachen University"/>
        </authorList>
    </citation>
    <scope>NUCLEOTIDE SEQUENCE</scope>
</reference>
<keyword evidence="3" id="KW-1185">Reference proteome</keyword>
<comment type="caution">
    <text evidence="2">The sequence shown here is derived from an EMBL/GenBank/DDBJ whole genome shotgun (WGS) entry which is preliminary data.</text>
</comment>
<evidence type="ECO:0000313" key="3">
    <source>
        <dbReference type="Proteomes" id="UP001153365"/>
    </source>
</evidence>